<proteinExistence type="predicted"/>
<protein>
    <submittedName>
        <fullName evidence="1">Uncharacterized protein</fullName>
    </submittedName>
</protein>
<organism evidence="1 2">
    <name type="scientific">Pistacia atlantica</name>
    <dbReference type="NCBI Taxonomy" id="434234"/>
    <lineage>
        <taxon>Eukaryota</taxon>
        <taxon>Viridiplantae</taxon>
        <taxon>Streptophyta</taxon>
        <taxon>Embryophyta</taxon>
        <taxon>Tracheophyta</taxon>
        <taxon>Spermatophyta</taxon>
        <taxon>Magnoliopsida</taxon>
        <taxon>eudicotyledons</taxon>
        <taxon>Gunneridae</taxon>
        <taxon>Pentapetalae</taxon>
        <taxon>rosids</taxon>
        <taxon>malvids</taxon>
        <taxon>Sapindales</taxon>
        <taxon>Anacardiaceae</taxon>
        <taxon>Pistacia</taxon>
    </lineage>
</organism>
<gene>
    <name evidence="1" type="ORF">Patl1_24552</name>
</gene>
<evidence type="ECO:0000313" key="1">
    <source>
        <dbReference type="EMBL" id="KAJ0080493.1"/>
    </source>
</evidence>
<comment type="caution">
    <text evidence="1">The sequence shown here is derived from an EMBL/GenBank/DDBJ whole genome shotgun (WGS) entry which is preliminary data.</text>
</comment>
<dbReference type="Proteomes" id="UP001164250">
    <property type="component" value="Chromosome 13"/>
</dbReference>
<reference evidence="2" key="1">
    <citation type="journal article" date="2023" name="G3 (Bethesda)">
        <title>Genome assembly and association tests identify interacting loci associated with vigor, precocity, and sex in interspecific pistachio rootstocks.</title>
        <authorList>
            <person name="Palmer W."/>
            <person name="Jacygrad E."/>
            <person name="Sagayaradj S."/>
            <person name="Cavanaugh K."/>
            <person name="Han R."/>
            <person name="Bertier L."/>
            <person name="Beede B."/>
            <person name="Kafkas S."/>
            <person name="Golino D."/>
            <person name="Preece J."/>
            <person name="Michelmore R."/>
        </authorList>
    </citation>
    <scope>NUCLEOTIDE SEQUENCE [LARGE SCALE GENOMIC DNA]</scope>
</reference>
<evidence type="ECO:0000313" key="2">
    <source>
        <dbReference type="Proteomes" id="UP001164250"/>
    </source>
</evidence>
<dbReference type="EMBL" id="CM047909">
    <property type="protein sequence ID" value="KAJ0080493.1"/>
    <property type="molecule type" value="Genomic_DNA"/>
</dbReference>
<keyword evidence="2" id="KW-1185">Reference proteome</keyword>
<name>A0ACC0ZZS5_9ROSI</name>
<accession>A0ACC0ZZS5</accession>
<sequence>MAKLEGGKEEKILLGPFSNFLSELRDKSIKKKKLIKSKNYGELVYDARPQGRRFSGSAVPEENPYGQGNPVLRQPPVSLSLAFLKLHPRRRACSWAISWDFRGFSICLVVSYAFQFCHWGKYRGPVVGIKVVYFVIVAKLILIRLMVNDLTILFLGAFVGSLIGFKSMKKSSLELSCQTNVNGTQFSLVMVKSVLTLQRLDKGPSYTCSVDLINVQVAPLLARSNLLITRDTEWANLVLGFDQVHRPFWWTTSSIYAGINSKEIGVVHGGWHVWRRVYDLYLG</sequence>